<evidence type="ECO:0000259" key="2">
    <source>
        <dbReference type="Pfam" id="PF10566"/>
    </source>
</evidence>
<dbReference type="Pfam" id="PF14509">
    <property type="entry name" value="GH97_C"/>
    <property type="match status" value="1"/>
</dbReference>
<dbReference type="HOGENOM" id="CLU_011166_2_0_0"/>
<gene>
    <name evidence="5" type="ORF">Cabys_646</name>
    <name evidence="6" type="ORF">Calab_1888</name>
</gene>
<dbReference type="PANTHER" id="PTHR35803">
    <property type="entry name" value="GLUCAN 1,4-ALPHA-GLUCOSIDASE SUSB-RELATED"/>
    <property type="match status" value="1"/>
</dbReference>
<dbReference type="AlphaFoldDB" id="H1XTM7"/>
<dbReference type="InParanoid" id="H1XTM7"/>
<dbReference type="InterPro" id="IPR029486">
    <property type="entry name" value="GH97_N"/>
</dbReference>
<dbReference type="OrthoDB" id="57532at2"/>
<dbReference type="InterPro" id="IPR019563">
    <property type="entry name" value="GH97_catalytic"/>
</dbReference>
<dbReference type="Pfam" id="PF10566">
    <property type="entry name" value="Glyco_hydro_97"/>
    <property type="match status" value="1"/>
</dbReference>
<feature type="chain" id="PRO_5010497880" evidence="1">
    <location>
        <begin position="21"/>
        <end position="676"/>
    </location>
</feature>
<dbReference type="Proteomes" id="UP000004671">
    <property type="component" value="Chromosome"/>
</dbReference>
<feature type="domain" description="Glycosyl-hydrolase 97 N-terminal" evidence="3">
    <location>
        <begin position="23"/>
        <end position="270"/>
    </location>
</feature>
<sequence precursor="true">MLKRIWPLFFCLFLPLSAQQITLQSPSGILKVNFILDQGRPYYQVYRFNEILIDSSRLGFVLKNQPPLDANFKITDLTTDSVDQTWEQVWGEAAKILNHYNQLIVRLQEKSGLQRRLNIVFRVYDDGIGFRYQLPDQKNLKQFAIMDERTEFNFTHDYSAWWIKAYQWNRYEYLYQNSPLSQIDTVHTPFTMEGNDGLAISIHEASLTDFASMTLARTGRYKLEADLVPWSDGVKVKAQTPMISPWRTIQIAETPGDLITSYLILNLNEPNKLKDVSWIKPGKYVGIWWEMHIGKSTWSSGPKHGATTENTKKYIDFAAKYGFDGVLVEGWNTGWDGDWIKNGEKFNFTTPYPDFDIKQLTAYARKKGVQLIGHNETGGSVLNYEAQMEDAFRFYQKLGIHIVKTGYVAHGREIKRIDENGQVQYEMHHGQFMVRHYRKVVETAARYHIMLDVHEPIKDTGIRRTYPNMMTREGARGQEFNAWSADGGNPPEHTVILPFTRLLAGPMDFTPGIFDIMLSQYRPNNRVNTTLAKQLALYVIIFSPLQMAADLPENYEAHRDAFQFIIDVPVDWEETRVLHARIGDYVTIVRKDRHSDEWYLGSITDEHGRILKAPLYFLDQNRKYMAEIYRDGDHADWQSAPLDYFIEKKIVDANTVLTLRLAPGGGTAIRFYPIEK</sequence>
<dbReference type="GO" id="GO:0016787">
    <property type="term" value="F:hydrolase activity"/>
    <property type="evidence" value="ECO:0007669"/>
    <property type="project" value="UniProtKB-KW"/>
</dbReference>
<dbReference type="KEGG" id="caby:Cabys_646"/>
<evidence type="ECO:0000313" key="6">
    <source>
        <dbReference type="EMBL" id="EHO41502.1"/>
    </source>
</evidence>
<dbReference type="InterPro" id="IPR017853">
    <property type="entry name" value="GH"/>
</dbReference>
<keyword evidence="1" id="KW-0732">Signal</keyword>
<keyword evidence="6" id="KW-0378">Hydrolase</keyword>
<evidence type="ECO:0000313" key="5">
    <source>
        <dbReference type="EMBL" id="APF17397.1"/>
    </source>
</evidence>
<evidence type="ECO:0000313" key="8">
    <source>
        <dbReference type="Proteomes" id="UP000183868"/>
    </source>
</evidence>
<evidence type="ECO:0000256" key="1">
    <source>
        <dbReference type="SAM" id="SignalP"/>
    </source>
</evidence>
<proteinExistence type="predicted"/>
<dbReference type="EMBL" id="CM001402">
    <property type="protein sequence ID" value="EHO41502.1"/>
    <property type="molecule type" value="Genomic_DNA"/>
</dbReference>
<reference evidence="5 8" key="2">
    <citation type="submission" date="2016-11" db="EMBL/GenBank/DDBJ databases">
        <title>Genomic analysis of Caldithrix abyssi and proposal of a novel bacterial phylum Caldithrichaeota.</title>
        <authorList>
            <person name="Kublanov I."/>
            <person name="Sigalova O."/>
            <person name="Gavrilov S."/>
            <person name="Lebedinsky A."/>
            <person name="Ivanova N."/>
            <person name="Daum C."/>
            <person name="Reddy T."/>
            <person name="Klenk H.P."/>
            <person name="Goker M."/>
            <person name="Reva O."/>
            <person name="Miroshnichenko M."/>
            <person name="Kyprides N."/>
            <person name="Woyke T."/>
            <person name="Gelfand M."/>
        </authorList>
    </citation>
    <scope>NUCLEOTIDE SEQUENCE [LARGE SCALE GENOMIC DNA]</scope>
    <source>
        <strain evidence="5 8">LF13</strain>
    </source>
</reference>
<reference evidence="6 7" key="1">
    <citation type="submission" date="2011-09" db="EMBL/GenBank/DDBJ databases">
        <title>The permanent draft genome of Caldithrix abyssi DSM 13497.</title>
        <authorList>
            <consortium name="US DOE Joint Genome Institute (JGI-PGF)"/>
            <person name="Lucas S."/>
            <person name="Han J."/>
            <person name="Lapidus A."/>
            <person name="Bruce D."/>
            <person name="Goodwin L."/>
            <person name="Pitluck S."/>
            <person name="Peters L."/>
            <person name="Kyrpides N."/>
            <person name="Mavromatis K."/>
            <person name="Ivanova N."/>
            <person name="Mikhailova N."/>
            <person name="Chertkov O."/>
            <person name="Detter J.C."/>
            <person name="Tapia R."/>
            <person name="Han C."/>
            <person name="Land M."/>
            <person name="Hauser L."/>
            <person name="Markowitz V."/>
            <person name="Cheng J.-F."/>
            <person name="Hugenholtz P."/>
            <person name="Woyke T."/>
            <person name="Wu D."/>
            <person name="Spring S."/>
            <person name="Brambilla E."/>
            <person name="Klenk H.-P."/>
            <person name="Eisen J.A."/>
        </authorList>
    </citation>
    <scope>NUCLEOTIDE SEQUENCE [LARGE SCALE GENOMIC DNA]</scope>
    <source>
        <strain evidence="6 7">DSM 13497</strain>
    </source>
</reference>
<dbReference type="STRING" id="880073.Cabys_646"/>
<dbReference type="GO" id="GO:0030246">
    <property type="term" value="F:carbohydrate binding"/>
    <property type="evidence" value="ECO:0007669"/>
    <property type="project" value="InterPro"/>
</dbReference>
<dbReference type="InterPro" id="IPR013785">
    <property type="entry name" value="Aldolase_TIM"/>
</dbReference>
<name>H1XTM7_CALAY</name>
<dbReference type="Proteomes" id="UP000183868">
    <property type="component" value="Chromosome"/>
</dbReference>
<dbReference type="RefSeq" id="WP_006928641.1">
    <property type="nucleotide sequence ID" value="NZ_CM001402.1"/>
</dbReference>
<dbReference type="InterPro" id="IPR014718">
    <property type="entry name" value="GH-type_carb-bd"/>
</dbReference>
<evidence type="ECO:0000259" key="3">
    <source>
        <dbReference type="Pfam" id="PF14508"/>
    </source>
</evidence>
<evidence type="ECO:0000259" key="4">
    <source>
        <dbReference type="Pfam" id="PF14509"/>
    </source>
</evidence>
<feature type="signal peptide" evidence="1">
    <location>
        <begin position="1"/>
        <end position="20"/>
    </location>
</feature>
<feature type="domain" description="Glycosyl-hydrolase 97 catalytic" evidence="2">
    <location>
        <begin position="288"/>
        <end position="475"/>
    </location>
</feature>
<dbReference type="InterPro" id="IPR052720">
    <property type="entry name" value="Glycosyl_hydrolase_97"/>
</dbReference>
<evidence type="ECO:0000313" key="7">
    <source>
        <dbReference type="Proteomes" id="UP000004671"/>
    </source>
</evidence>
<dbReference type="eggNOG" id="COG1082">
    <property type="taxonomic scope" value="Bacteria"/>
</dbReference>
<organism evidence="6 7">
    <name type="scientific">Caldithrix abyssi DSM 13497</name>
    <dbReference type="NCBI Taxonomy" id="880073"/>
    <lineage>
        <taxon>Bacteria</taxon>
        <taxon>Pseudomonadati</taxon>
        <taxon>Calditrichota</taxon>
        <taxon>Calditrichia</taxon>
        <taxon>Calditrichales</taxon>
        <taxon>Calditrichaceae</taxon>
        <taxon>Caldithrix</taxon>
    </lineage>
</organism>
<accession>H1XTM7</accession>
<dbReference type="SUPFAM" id="SSF51445">
    <property type="entry name" value="(Trans)glycosidases"/>
    <property type="match status" value="1"/>
</dbReference>
<protein>
    <submittedName>
        <fullName evidence="5">Alpha-glucosidase</fullName>
    </submittedName>
    <submittedName>
        <fullName evidence="6">Glycoside hydrolase 97</fullName>
    </submittedName>
</protein>
<dbReference type="Gene3D" id="2.70.98.10">
    <property type="match status" value="1"/>
</dbReference>
<dbReference type="PaxDb" id="880073-Calab_1888"/>
<dbReference type="Pfam" id="PF14508">
    <property type="entry name" value="GH97_N"/>
    <property type="match status" value="1"/>
</dbReference>
<feature type="domain" description="Glycosyl-hydrolase 97 C-terminal oligomerisation" evidence="4">
    <location>
        <begin position="571"/>
        <end position="671"/>
    </location>
</feature>
<dbReference type="InterPro" id="IPR029483">
    <property type="entry name" value="GH97_C"/>
</dbReference>
<keyword evidence="7" id="KW-1185">Reference proteome</keyword>
<dbReference type="PANTHER" id="PTHR35803:SF1">
    <property type="entry name" value="GLUCAN 1,4-ALPHA-GLUCOSIDASE SUSB"/>
    <property type="match status" value="1"/>
</dbReference>
<dbReference type="Gene3D" id="3.20.20.70">
    <property type="entry name" value="Aldolase class I"/>
    <property type="match status" value="1"/>
</dbReference>
<dbReference type="EMBL" id="CP018099">
    <property type="protein sequence ID" value="APF17397.1"/>
    <property type="molecule type" value="Genomic_DNA"/>
</dbReference>